<evidence type="ECO:0000256" key="3">
    <source>
        <dbReference type="ARBA" id="ARBA00022989"/>
    </source>
</evidence>
<proteinExistence type="inferred from homology"/>
<dbReference type="EMBL" id="CP093366">
    <property type="protein sequence ID" value="UQS81808.1"/>
    <property type="molecule type" value="Genomic_DNA"/>
</dbReference>
<feature type="transmembrane region" description="Helical" evidence="5">
    <location>
        <begin position="129"/>
        <end position="155"/>
    </location>
</feature>
<name>A0ABY4P7X3_9LACO</name>
<accession>A0ABY4P7X3</accession>
<dbReference type="InterPro" id="IPR047817">
    <property type="entry name" value="ABC2_TM_bact-type"/>
</dbReference>
<keyword evidence="5" id="KW-1003">Cell membrane</keyword>
<evidence type="ECO:0000256" key="4">
    <source>
        <dbReference type="ARBA" id="ARBA00023136"/>
    </source>
</evidence>
<comment type="similarity">
    <text evidence="5">Belongs to the ABC-2 integral membrane protein family.</text>
</comment>
<dbReference type="PANTHER" id="PTHR43077">
    <property type="entry name" value="TRANSPORT PERMEASE YVFS-RELATED"/>
    <property type="match status" value="1"/>
</dbReference>
<dbReference type="PROSITE" id="PS51012">
    <property type="entry name" value="ABC_TM2"/>
    <property type="match status" value="1"/>
</dbReference>
<keyword evidence="4 5" id="KW-0472">Membrane</keyword>
<feature type="transmembrane region" description="Helical" evidence="5">
    <location>
        <begin position="94"/>
        <end position="117"/>
    </location>
</feature>
<gene>
    <name evidence="7" type="ORF">MOO45_06285</name>
</gene>
<organism evidence="7 8">
    <name type="scientific">Bombilactobacillus folatiphilus</name>
    <dbReference type="NCBI Taxonomy" id="2923362"/>
    <lineage>
        <taxon>Bacteria</taxon>
        <taxon>Bacillati</taxon>
        <taxon>Bacillota</taxon>
        <taxon>Bacilli</taxon>
        <taxon>Lactobacillales</taxon>
        <taxon>Lactobacillaceae</taxon>
        <taxon>Bombilactobacillus</taxon>
    </lineage>
</organism>
<feature type="transmembrane region" description="Helical" evidence="5">
    <location>
        <begin position="220"/>
        <end position="239"/>
    </location>
</feature>
<dbReference type="RefSeq" id="WP_249514076.1">
    <property type="nucleotide sequence ID" value="NZ_CP093366.1"/>
</dbReference>
<dbReference type="Proteomes" id="UP000831495">
    <property type="component" value="Chromosome"/>
</dbReference>
<protein>
    <recommendedName>
        <fullName evidence="5">Transport permease protein</fullName>
    </recommendedName>
</protein>
<feature type="transmembrane region" description="Helical" evidence="5">
    <location>
        <begin position="21"/>
        <end position="41"/>
    </location>
</feature>
<evidence type="ECO:0000256" key="2">
    <source>
        <dbReference type="ARBA" id="ARBA00022692"/>
    </source>
</evidence>
<keyword evidence="2 5" id="KW-0812">Transmembrane</keyword>
<comment type="subcellular location">
    <subcellularLocation>
        <location evidence="5">Cell membrane</location>
        <topology evidence="5">Multi-pass membrane protein</topology>
    </subcellularLocation>
    <subcellularLocation>
        <location evidence="1">Membrane</location>
        <topology evidence="1">Multi-pass membrane protein</topology>
    </subcellularLocation>
</comment>
<dbReference type="InterPro" id="IPR013525">
    <property type="entry name" value="ABC2_TM"/>
</dbReference>
<evidence type="ECO:0000259" key="6">
    <source>
        <dbReference type="PROSITE" id="PS51012"/>
    </source>
</evidence>
<keyword evidence="3 5" id="KW-1133">Transmembrane helix</keyword>
<evidence type="ECO:0000256" key="5">
    <source>
        <dbReference type="RuleBase" id="RU361157"/>
    </source>
</evidence>
<keyword evidence="5" id="KW-0813">Transport</keyword>
<dbReference type="Pfam" id="PF01061">
    <property type="entry name" value="ABC2_membrane"/>
    <property type="match status" value="1"/>
</dbReference>
<sequence>MLTIMKQDLRTLLKNKPIMSYLIVYPPLLIILMGFVCSGMFSGDILTSYDYYGVTMIIYLSLATTIILPEMLFGSHVKLANQRIIYTPIARSKVYLAKLLVAISLSYLILAIYLILFNATGLVNFGGKQISYVLLLDLVLVTFSITLGGAFCVLIKSEDLATKLLNILINVFAVLSGLFFPMTIFGKKAAQISNLSPVSKVTNSFFGVIYDHNLGQVTSTIAILLACSIVFLLIIHLLYRPEKFKE</sequence>
<dbReference type="PANTHER" id="PTHR43077:SF10">
    <property type="entry name" value="TRANSPORT PERMEASE PROTEIN"/>
    <property type="match status" value="1"/>
</dbReference>
<reference evidence="7" key="1">
    <citation type="journal article" date="2022" name="Int. J. Syst. Evol. Microbiol.">
        <title>Apilactobacillus apisilvae sp. nov., Nicolia spurrieriana gen. nov. sp. nov., Bombilactobacillus folatiphilus sp. nov. and Bombilactobacillus thymidiniphilus sp. nov., four new lactic acid bacterial isolates from stingless bees Tetragonula carbonaria and Austroplebeia australis.</title>
        <authorList>
            <person name="Oliphant S.A."/>
            <person name="Watson-Haigh N.S."/>
            <person name="Sumby K.M."/>
            <person name="Gardner J."/>
            <person name="Groom S."/>
            <person name="Jiranek V."/>
        </authorList>
    </citation>
    <scope>NUCLEOTIDE SEQUENCE</scope>
    <source>
        <strain evidence="7">SG4_D2</strain>
    </source>
</reference>
<keyword evidence="8" id="KW-1185">Reference proteome</keyword>
<feature type="transmembrane region" description="Helical" evidence="5">
    <location>
        <begin position="167"/>
        <end position="186"/>
    </location>
</feature>
<evidence type="ECO:0000256" key="1">
    <source>
        <dbReference type="ARBA" id="ARBA00004141"/>
    </source>
</evidence>
<feature type="domain" description="ABC transmembrane type-2" evidence="6">
    <location>
        <begin position="17"/>
        <end position="242"/>
    </location>
</feature>
<evidence type="ECO:0000313" key="7">
    <source>
        <dbReference type="EMBL" id="UQS81808.1"/>
    </source>
</evidence>
<feature type="transmembrane region" description="Helical" evidence="5">
    <location>
        <begin position="53"/>
        <end position="73"/>
    </location>
</feature>
<evidence type="ECO:0000313" key="8">
    <source>
        <dbReference type="Proteomes" id="UP000831495"/>
    </source>
</evidence>
<dbReference type="InterPro" id="IPR051328">
    <property type="entry name" value="T7SS_ABC-Transporter"/>
</dbReference>